<name>A0A8D2N665_ZONAL</name>
<evidence type="ECO:0000313" key="6">
    <source>
        <dbReference type="Proteomes" id="UP000694413"/>
    </source>
</evidence>
<dbReference type="SUPFAM" id="SSF49695">
    <property type="entry name" value="gamma-Crystallin-like"/>
    <property type="match status" value="3"/>
</dbReference>
<evidence type="ECO:0000256" key="3">
    <source>
        <dbReference type="SAM" id="MobiDB-lite"/>
    </source>
</evidence>
<dbReference type="InterPro" id="IPR050252">
    <property type="entry name" value="Beta/Gamma-Crystallin"/>
</dbReference>
<feature type="compositionally biased region" description="Basic and acidic residues" evidence="3">
    <location>
        <begin position="252"/>
        <end position="279"/>
    </location>
</feature>
<sequence>HLPDSSREENKKKPVLERLGNLFGTGKRKNVKSSLEHTSRHKGERSGSPHGAQAVYCRHFREGHEAPQVEKQVRNISALPEAQEYNFSGEVRPLGVSSDSEWSADWSGSSETIKNSFCESSLNVETLGLEKESVTDINNSTTPDFIQSLRNLSSEDLEKSILSHKQLVNTWVSEEPGHAKPKDLPYEVLTVDIYLRKTEELLNEPVTLKSEENCSDLDTMDKKSASKRSGKRRKSQSSGDIPNGERNQSENTAREESGFEDDAHSEVFSDKIINSERKVRSLQQTPERNSSSSGSNQDLKVGSAHKAASKAEADKGKQQISNTGSARRRSYKKNQSDTVPISPTGLKGPVKDYSSKRQPLASPETNPVTKRTSVEKGAIPVAFGEDSLESPKASLAAKTEDLVGLKHFPYGDRLKELGLHREEKIAQKPHKNLPVSEGGGLQGNVILCHFASCSPAKPKNIELNFKTPTNQDSLESEQDTLEKSVNKTNSNIANKISLFENKCASQSQRPTDIPASKNNAVPSTFVGRAKLKFGKQPKENEQPDKTLNKQSSRQKLFENGTLEKESTAEFKGKNGEIFTSYEDIGKTTELKVKAAISLFNQSSKSDGGGISLKQPESELTTAKKENSPFKLPLHSPVKTENARDPFCQRNCTSSEFHRNEEKVLPNTEALSPCNDDKYPLPSQVSRSEFKKMENGDKMVKPGDLNFTPLQYDDSNQDSVLESEHNNNTQKSPGETCNGSAEDDSIFDSPSDMKKFAETIKNLDSSVCLPQKKKRSKLPKSPAPHFAMPPIHEDNLEKVFDPSVFTFGLGLRREKTQDLLPAQQIKMQSLETIAKVRPKRASAEQSIIFKALQPCREEPVFAQEINGKENIDCTDSEIKRSRLEKSSLFSSLLSSKEKFFGSSVASVNNTTAFATDSSGMPPLQQDVSGPFIMPQKSESLSDVKFPSFVEKYLQADSAKKELSLQMPNYGNPEKSFSSWLGTSRYESNVPPGLLDVDVSIVLLKSCLQSYPAFMILIDNTLPRNGQSKINPRPGKLVIYCDSECQKAGIEVFHDVPDCSSWVLSPTILVKVIRGCWILYEKPNFEGPSIPLEEGELELTDIWGAGASEEQSDCTSQKPAVIGSIKHVVKDYRVCRIDLYTEPEGLGIVTSFFDDTEETGVFGTTQKTCSIKVHWGIWLLYEEPGFQGVPLMLEPGEYPNLLFWEKKEAYIRSMRPLKMGGRKVESSGEPKVIVYEKPFFEGKHVEIESEVFMLDDKESEDKTRLPLTSVGSMKVLGGVWVAYEKPGFEGHQYLLEEGAYRDWADWGGYDEEVQSLRPIVGDFTSSHMIMYSEKDFGSKGSNINVLGIISNLKDTGYGLRTQSINVLSGVWVAYENPEFTGEQYILAKGLYPSIEAWGGKNCKISSVQPIVQLFSEPEFKGNCQIFEKNTRCIDSFAVNCIVYDQEEFAGNQYVLEEGIYPDLTAMGCSPQAVLKSLQIINIELSEPCIALFEKMGFQGKKIEFSTEILNLQFLGYNPRIASVQVLGGIWIIYEHSNYRGRQMMLTPNEIPDWYKASGFCQIGSLRPLLQKRVYFRLRNKETGKFMSADGNLDNLNLLRIQVAEDTDSDDQIWVYQDGFIRCRMAEDCCLTIVGNLITPGSKLGLSFERNEDKQYWHISPDGRIYSKMKPKLVLDIKGGTQYDCDHVVVNAVNEEKLTQCWEPLVV</sequence>
<dbReference type="PROSITE" id="PS50915">
    <property type="entry name" value="CRYSTALLIN_BETA_GAMMA"/>
    <property type="match status" value="8"/>
</dbReference>
<feature type="compositionally biased region" description="Basic residues" evidence="3">
    <location>
        <begin position="225"/>
        <end position="235"/>
    </location>
</feature>
<dbReference type="Gene3D" id="2.80.10.50">
    <property type="match status" value="1"/>
</dbReference>
<dbReference type="Pfam" id="PF00652">
    <property type="entry name" value="Ricin_B_lectin"/>
    <property type="match status" value="1"/>
</dbReference>
<feature type="domain" description="Beta/gamma crystallin 'Greek key'" evidence="4">
    <location>
        <begin position="1073"/>
        <end position="1127"/>
    </location>
</feature>
<dbReference type="Pfam" id="PF00030">
    <property type="entry name" value="Crystall"/>
    <property type="match status" value="6"/>
</dbReference>
<dbReference type="PROSITE" id="PS50231">
    <property type="entry name" value="RICIN_B_LECTIN"/>
    <property type="match status" value="1"/>
</dbReference>
<dbReference type="PANTHER" id="PTHR11818:SF2">
    <property type="entry name" value="BETA_GAMMA CRYSTALLIN DOMAIN-CONTAINING PROTEIN 1"/>
    <property type="match status" value="1"/>
</dbReference>
<feature type="domain" description="Beta/gamma crystallin 'Greek key'" evidence="4">
    <location>
        <begin position="1367"/>
        <end position="1409"/>
    </location>
</feature>
<accession>A0A8D2N665</accession>
<feature type="domain" description="Beta/gamma crystallin 'Greek key'" evidence="4">
    <location>
        <begin position="1526"/>
        <end position="1567"/>
    </location>
</feature>
<reference evidence="5" key="2">
    <citation type="submission" date="2025-09" db="UniProtKB">
        <authorList>
            <consortium name="Ensembl"/>
        </authorList>
    </citation>
    <scope>IDENTIFICATION</scope>
</reference>
<feature type="domain" description="Beta/gamma crystallin 'Greek key'" evidence="4">
    <location>
        <begin position="1276"/>
        <end position="1318"/>
    </location>
</feature>
<gene>
    <name evidence="5" type="primary">CRYBG1</name>
</gene>
<protein>
    <submittedName>
        <fullName evidence="5">Crystallin beta-gamma domain containing 1</fullName>
    </submittedName>
</protein>
<dbReference type="Gene3D" id="2.60.20.10">
    <property type="entry name" value="Crystallins"/>
    <property type="match status" value="6"/>
</dbReference>
<feature type="compositionally biased region" description="Polar residues" evidence="3">
    <location>
        <begin position="281"/>
        <end position="298"/>
    </location>
</feature>
<feature type="domain" description="Beta/gamma crystallin 'Greek key'" evidence="4">
    <location>
        <begin position="1174"/>
        <end position="1216"/>
    </location>
</feature>
<dbReference type="InterPro" id="IPR000772">
    <property type="entry name" value="Ricin_B_lectin"/>
</dbReference>
<feature type="compositionally biased region" description="Basic and acidic residues" evidence="3">
    <location>
        <begin position="536"/>
        <end position="547"/>
    </location>
</feature>
<dbReference type="SMART" id="SM00247">
    <property type="entry name" value="XTALbg"/>
    <property type="match status" value="6"/>
</dbReference>
<reference evidence="5" key="1">
    <citation type="submission" date="2025-08" db="UniProtKB">
        <authorList>
            <consortium name="Ensembl"/>
        </authorList>
    </citation>
    <scope>IDENTIFICATION</scope>
</reference>
<feature type="region of interest" description="Disordered" evidence="3">
    <location>
        <begin position="532"/>
        <end position="567"/>
    </location>
</feature>
<feature type="region of interest" description="Disordered" evidence="3">
    <location>
        <begin position="1"/>
        <end position="53"/>
    </location>
</feature>
<dbReference type="SMART" id="SM00458">
    <property type="entry name" value="RICIN"/>
    <property type="match status" value="1"/>
</dbReference>
<feature type="domain" description="Beta/gamma crystallin 'Greek key'" evidence="4">
    <location>
        <begin position="1485"/>
        <end position="1525"/>
    </location>
</feature>
<comment type="similarity">
    <text evidence="1">Belongs to the beta/gamma-crystallin family.</text>
</comment>
<keyword evidence="6" id="KW-1185">Reference proteome</keyword>
<keyword evidence="2" id="KW-0677">Repeat</keyword>
<dbReference type="InterPro" id="IPR035992">
    <property type="entry name" value="Ricin_B-like_lectins"/>
</dbReference>
<dbReference type="InterPro" id="IPR011024">
    <property type="entry name" value="G_crystallin-like"/>
</dbReference>
<feature type="domain" description="Beta/gamma crystallin 'Greek key'" evidence="4">
    <location>
        <begin position="1436"/>
        <end position="1479"/>
    </location>
</feature>
<dbReference type="Ensembl" id="ENSZALT00000022808.1">
    <property type="protein sequence ID" value="ENSZALP00000017076.1"/>
    <property type="gene ID" value="ENSZALG00000013441.1"/>
</dbReference>
<organism evidence="5 6">
    <name type="scientific">Zonotrichia albicollis</name>
    <name type="common">White-throated sparrow</name>
    <name type="synonym">Fringilla albicollis</name>
    <dbReference type="NCBI Taxonomy" id="44394"/>
    <lineage>
        <taxon>Eukaryota</taxon>
        <taxon>Metazoa</taxon>
        <taxon>Chordata</taxon>
        <taxon>Craniata</taxon>
        <taxon>Vertebrata</taxon>
        <taxon>Euteleostomi</taxon>
        <taxon>Archelosauria</taxon>
        <taxon>Archosauria</taxon>
        <taxon>Dinosauria</taxon>
        <taxon>Saurischia</taxon>
        <taxon>Theropoda</taxon>
        <taxon>Coelurosauria</taxon>
        <taxon>Aves</taxon>
        <taxon>Neognathae</taxon>
        <taxon>Neoaves</taxon>
        <taxon>Telluraves</taxon>
        <taxon>Australaves</taxon>
        <taxon>Passeriformes</taxon>
        <taxon>Passerellidae</taxon>
        <taxon>Zonotrichia</taxon>
    </lineage>
</organism>
<dbReference type="CDD" id="cd23464">
    <property type="entry name" value="beta-trefoil_Ricin_CRYBG1"/>
    <property type="match status" value="1"/>
</dbReference>
<dbReference type="PANTHER" id="PTHR11818">
    <property type="entry name" value="BETA/GAMMA CRYSTALLIN"/>
    <property type="match status" value="1"/>
</dbReference>
<feature type="region of interest" description="Disordered" evidence="3">
    <location>
        <begin position="603"/>
        <end position="641"/>
    </location>
</feature>
<dbReference type="SUPFAM" id="SSF50370">
    <property type="entry name" value="Ricin B-like lectins"/>
    <property type="match status" value="1"/>
</dbReference>
<feature type="domain" description="Beta/gamma crystallin 'Greek key'" evidence="4">
    <location>
        <begin position="1228"/>
        <end position="1275"/>
    </location>
</feature>
<evidence type="ECO:0000256" key="2">
    <source>
        <dbReference type="ARBA" id="ARBA00022737"/>
    </source>
</evidence>
<evidence type="ECO:0000259" key="4">
    <source>
        <dbReference type="PROSITE" id="PS50915"/>
    </source>
</evidence>
<feature type="compositionally biased region" description="Basic and acidic residues" evidence="3">
    <location>
        <begin position="687"/>
        <end position="700"/>
    </location>
</feature>
<dbReference type="PRINTS" id="PR01367">
    <property type="entry name" value="BGCRYSTALLIN"/>
</dbReference>
<dbReference type="InterPro" id="IPR001064">
    <property type="entry name" value="Beta/gamma_crystallin"/>
</dbReference>
<feature type="region of interest" description="Disordered" evidence="3">
    <location>
        <begin position="667"/>
        <end position="749"/>
    </location>
</feature>
<evidence type="ECO:0000256" key="1">
    <source>
        <dbReference type="ARBA" id="ARBA00009646"/>
    </source>
</evidence>
<feature type="compositionally biased region" description="Polar residues" evidence="3">
    <location>
        <begin position="712"/>
        <end position="738"/>
    </location>
</feature>
<evidence type="ECO:0000313" key="5">
    <source>
        <dbReference type="Ensembl" id="ENSZALP00000017076.1"/>
    </source>
</evidence>
<dbReference type="Proteomes" id="UP000694413">
    <property type="component" value="Unassembled WGS sequence"/>
</dbReference>
<feature type="region of interest" description="Disordered" evidence="3">
    <location>
        <begin position="213"/>
        <end position="371"/>
    </location>
</feature>
<feature type="compositionally biased region" description="Basic and acidic residues" evidence="3">
    <location>
        <begin position="1"/>
        <end position="16"/>
    </location>
</feature>
<proteinExistence type="inferred from homology"/>